<feature type="region of interest" description="Disordered" evidence="1">
    <location>
        <begin position="193"/>
        <end position="229"/>
    </location>
</feature>
<keyword evidence="3" id="KW-1185">Reference proteome</keyword>
<evidence type="ECO:0000256" key="1">
    <source>
        <dbReference type="SAM" id="MobiDB-lite"/>
    </source>
</evidence>
<evidence type="ECO:0000313" key="3">
    <source>
        <dbReference type="Proteomes" id="UP000690515"/>
    </source>
</evidence>
<accession>A0ABS5Z9F3</accession>
<proteinExistence type="predicted"/>
<dbReference type="RefSeq" id="WP_215818843.1">
    <property type="nucleotide sequence ID" value="NZ_JAGSOY010000009.1"/>
</dbReference>
<evidence type="ECO:0008006" key="4">
    <source>
        <dbReference type="Google" id="ProtNLM"/>
    </source>
</evidence>
<dbReference type="EMBL" id="JAGSOY010000009">
    <property type="protein sequence ID" value="MBU2710677.1"/>
    <property type="molecule type" value="Genomic_DNA"/>
</dbReference>
<gene>
    <name evidence="2" type="ORF">KCG35_06375</name>
</gene>
<name>A0ABS5Z9F3_9GAMM</name>
<feature type="region of interest" description="Disordered" evidence="1">
    <location>
        <begin position="33"/>
        <end position="66"/>
    </location>
</feature>
<sequence length="229" mass="25035">MNYTNLMRTTLSVLGVSLFSFYLVGCSESTDKAEVKKPTSEVSKVSAEQTSSQTSLQNNKSSENNPKIAVTEEVLPESPVSKKAVDLTKGQHQLWQLQDADIENKETYAVQADPAVLSSFTVDGVVTMQVTPDHTVAAKLVETYNGDMGEMVWKGEIVDGDNTESMLVTEGERTTVISLATRYGNQTIVIDKETGKGRATDEDKIAQHQNPDHVDAIPVKDDLLKSQPK</sequence>
<protein>
    <recommendedName>
        <fullName evidence="4">Lipoprotein</fullName>
    </recommendedName>
</protein>
<feature type="compositionally biased region" description="Polar residues" evidence="1">
    <location>
        <begin position="40"/>
        <end position="65"/>
    </location>
</feature>
<evidence type="ECO:0000313" key="2">
    <source>
        <dbReference type="EMBL" id="MBU2710677.1"/>
    </source>
</evidence>
<comment type="caution">
    <text evidence="2">The sequence shown here is derived from an EMBL/GenBank/DDBJ whole genome shotgun (WGS) entry which is preliminary data.</text>
</comment>
<dbReference type="Proteomes" id="UP000690515">
    <property type="component" value="Unassembled WGS sequence"/>
</dbReference>
<reference evidence="2 3" key="1">
    <citation type="submission" date="2021-04" db="EMBL/GenBank/DDBJ databases">
        <authorList>
            <person name="Pira H."/>
            <person name="Risdian C."/>
            <person name="Wink J."/>
        </authorList>
    </citation>
    <scope>NUCLEOTIDE SEQUENCE [LARGE SCALE GENOMIC DNA]</scope>
    <source>
        <strain evidence="2 3">WH53</strain>
    </source>
</reference>
<organism evidence="2 3">
    <name type="scientific">Zooshikella harenae</name>
    <dbReference type="NCBI Taxonomy" id="2827238"/>
    <lineage>
        <taxon>Bacteria</taxon>
        <taxon>Pseudomonadati</taxon>
        <taxon>Pseudomonadota</taxon>
        <taxon>Gammaproteobacteria</taxon>
        <taxon>Oceanospirillales</taxon>
        <taxon>Zooshikellaceae</taxon>
        <taxon>Zooshikella</taxon>
    </lineage>
</organism>